<protein>
    <submittedName>
        <fullName evidence="2">Uncharacterized protein</fullName>
    </submittedName>
</protein>
<comment type="caution">
    <text evidence="2">The sequence shown here is derived from an EMBL/GenBank/DDBJ whole genome shotgun (WGS) entry which is preliminary data.</text>
</comment>
<sequence length="111" mass="12599">MQQKHIKYKSLHFKAYGSDNGCSLDNLIADNGTFIVSAEINAISIFKSDIIMKSLIPEQEILVQKGNIQQERQFVGLILILIFANAFDILQFNCIFDIITIMSLKVSQYIL</sequence>
<reference evidence="2" key="1">
    <citation type="submission" date="2021-01" db="EMBL/GenBank/DDBJ databases">
        <authorList>
            <consortium name="Genoscope - CEA"/>
            <person name="William W."/>
        </authorList>
    </citation>
    <scope>NUCLEOTIDE SEQUENCE</scope>
</reference>
<evidence type="ECO:0000313" key="3">
    <source>
        <dbReference type="Proteomes" id="UP000688137"/>
    </source>
</evidence>
<accession>A0A8S1KWV0</accession>
<feature type="transmembrane region" description="Helical" evidence="1">
    <location>
        <begin position="74"/>
        <end position="102"/>
    </location>
</feature>
<keyword evidence="3" id="KW-1185">Reference proteome</keyword>
<keyword evidence="1" id="KW-0472">Membrane</keyword>
<organism evidence="2 3">
    <name type="scientific">Paramecium primaurelia</name>
    <dbReference type="NCBI Taxonomy" id="5886"/>
    <lineage>
        <taxon>Eukaryota</taxon>
        <taxon>Sar</taxon>
        <taxon>Alveolata</taxon>
        <taxon>Ciliophora</taxon>
        <taxon>Intramacronucleata</taxon>
        <taxon>Oligohymenophorea</taxon>
        <taxon>Peniculida</taxon>
        <taxon>Parameciidae</taxon>
        <taxon>Paramecium</taxon>
    </lineage>
</organism>
<dbReference type="AlphaFoldDB" id="A0A8S1KWV0"/>
<keyword evidence="1" id="KW-0812">Transmembrane</keyword>
<evidence type="ECO:0000313" key="2">
    <source>
        <dbReference type="EMBL" id="CAD8059950.1"/>
    </source>
</evidence>
<dbReference type="EMBL" id="CAJJDM010000028">
    <property type="protein sequence ID" value="CAD8059950.1"/>
    <property type="molecule type" value="Genomic_DNA"/>
</dbReference>
<proteinExistence type="predicted"/>
<evidence type="ECO:0000256" key="1">
    <source>
        <dbReference type="SAM" id="Phobius"/>
    </source>
</evidence>
<keyword evidence="1" id="KW-1133">Transmembrane helix</keyword>
<gene>
    <name evidence="2" type="ORF">PPRIM_AZ9-3.1.T0290278</name>
</gene>
<dbReference type="Proteomes" id="UP000688137">
    <property type="component" value="Unassembled WGS sequence"/>
</dbReference>
<name>A0A8S1KWV0_PARPR</name>